<keyword evidence="2" id="KW-1185">Reference proteome</keyword>
<dbReference type="Proteomes" id="UP001472677">
    <property type="component" value="Unassembled WGS sequence"/>
</dbReference>
<accession>A0ABR2D9W0</accession>
<reference evidence="1 2" key="1">
    <citation type="journal article" date="2024" name="G3 (Bethesda)">
        <title>Genome assembly of Hibiscus sabdariffa L. provides insights into metabolisms of medicinal natural products.</title>
        <authorList>
            <person name="Kim T."/>
        </authorList>
    </citation>
    <scope>NUCLEOTIDE SEQUENCE [LARGE SCALE GENOMIC DNA]</scope>
    <source>
        <strain evidence="1">TK-2024</strain>
        <tissue evidence="1">Old leaves</tissue>
    </source>
</reference>
<dbReference type="EMBL" id="JBBPBM010000033">
    <property type="protein sequence ID" value="KAK8533187.1"/>
    <property type="molecule type" value="Genomic_DNA"/>
</dbReference>
<gene>
    <name evidence="1" type="ORF">V6N12_076466</name>
</gene>
<name>A0ABR2D9W0_9ROSI</name>
<proteinExistence type="predicted"/>
<evidence type="ECO:0000313" key="2">
    <source>
        <dbReference type="Proteomes" id="UP001472677"/>
    </source>
</evidence>
<evidence type="ECO:0000313" key="1">
    <source>
        <dbReference type="EMBL" id="KAK8533187.1"/>
    </source>
</evidence>
<sequence length="318" mass="35789">MDGILVDPLMDGGEAGEDADVSVELAVVLNDERVVALFDNDDTTGPEIEGYCQEDLVTNCLGDEELVLHLFLGGNEKELIYELVVVLNEERVVALYDNDDTTGPEIEGYCQENLATNCLGDEELELDKLPDVWGFVQPNGFHYGVSFVGHLGPRMINEKEVIYELVVVVNEERVVALFDNDDTTDPEIESYCQENLVTNCLVDDEVLGVRGDKFPDKNQNLKEEIFKAIRIEEEFISVLNEERVVALFDSDNTIDPDIEAYCQENIVTNCLGDEKVLGVRGDKVHDKNENFEEEIIKAIRIEDKFMGDILVDPLMDRD</sequence>
<protein>
    <submittedName>
        <fullName evidence="1">Uncharacterized protein</fullName>
    </submittedName>
</protein>
<comment type="caution">
    <text evidence="1">The sequence shown here is derived from an EMBL/GenBank/DDBJ whole genome shotgun (WGS) entry which is preliminary data.</text>
</comment>
<organism evidence="1 2">
    <name type="scientific">Hibiscus sabdariffa</name>
    <name type="common">roselle</name>
    <dbReference type="NCBI Taxonomy" id="183260"/>
    <lineage>
        <taxon>Eukaryota</taxon>
        <taxon>Viridiplantae</taxon>
        <taxon>Streptophyta</taxon>
        <taxon>Embryophyta</taxon>
        <taxon>Tracheophyta</taxon>
        <taxon>Spermatophyta</taxon>
        <taxon>Magnoliopsida</taxon>
        <taxon>eudicotyledons</taxon>
        <taxon>Gunneridae</taxon>
        <taxon>Pentapetalae</taxon>
        <taxon>rosids</taxon>
        <taxon>malvids</taxon>
        <taxon>Malvales</taxon>
        <taxon>Malvaceae</taxon>
        <taxon>Malvoideae</taxon>
        <taxon>Hibiscus</taxon>
    </lineage>
</organism>